<feature type="domain" description="KaiB" evidence="1">
    <location>
        <begin position="24"/>
        <end position="105"/>
    </location>
</feature>
<protein>
    <submittedName>
        <fullName evidence="2">KaiB 1</fullName>
    </submittedName>
</protein>
<dbReference type="Gene3D" id="3.40.30.10">
    <property type="entry name" value="Glutaredoxin"/>
    <property type="match status" value="1"/>
</dbReference>
<dbReference type="SUPFAM" id="SSF52833">
    <property type="entry name" value="Thioredoxin-like"/>
    <property type="match status" value="1"/>
</dbReference>
<proteinExistence type="predicted"/>
<dbReference type="EMBL" id="BMLI01000001">
    <property type="protein sequence ID" value="GGM96687.1"/>
    <property type="molecule type" value="Genomic_DNA"/>
</dbReference>
<dbReference type="PANTHER" id="PTHR41709">
    <property type="entry name" value="KAIB-LIKE PROTEIN 1"/>
    <property type="match status" value="1"/>
</dbReference>
<sequence>MNDGIHQAQDWNDDDGMDDHFELNLYIAGASSNSVRAVANVKEICEQYIKDRYTLRVIDVHQEKSLASREQLVALPMLVKLRPHPERRLIGDMSDTKRVLKGLGVSGEQYD</sequence>
<keyword evidence="3" id="KW-1185">Reference proteome</keyword>
<gene>
    <name evidence="2" type="ORF">GCM10010967_33010</name>
</gene>
<evidence type="ECO:0000259" key="1">
    <source>
        <dbReference type="SMART" id="SM01248"/>
    </source>
</evidence>
<organism evidence="2 3">
    <name type="scientific">Dyadobacter beijingensis</name>
    <dbReference type="NCBI Taxonomy" id="365489"/>
    <lineage>
        <taxon>Bacteria</taxon>
        <taxon>Pseudomonadati</taxon>
        <taxon>Bacteroidota</taxon>
        <taxon>Cytophagia</taxon>
        <taxon>Cytophagales</taxon>
        <taxon>Spirosomataceae</taxon>
        <taxon>Dyadobacter</taxon>
    </lineage>
</organism>
<dbReference type="InterPro" id="IPR036249">
    <property type="entry name" value="Thioredoxin-like_sf"/>
</dbReference>
<evidence type="ECO:0000313" key="2">
    <source>
        <dbReference type="EMBL" id="GGM96687.1"/>
    </source>
</evidence>
<evidence type="ECO:0000313" key="3">
    <source>
        <dbReference type="Proteomes" id="UP000632339"/>
    </source>
</evidence>
<dbReference type="Proteomes" id="UP000632339">
    <property type="component" value="Unassembled WGS sequence"/>
</dbReference>
<comment type="caution">
    <text evidence="2">The sequence shown here is derived from an EMBL/GenBank/DDBJ whole genome shotgun (WGS) entry which is preliminary data.</text>
</comment>
<dbReference type="Pfam" id="PF07689">
    <property type="entry name" value="KaiB"/>
    <property type="match status" value="1"/>
</dbReference>
<reference evidence="3" key="1">
    <citation type="journal article" date="2019" name="Int. J. Syst. Evol. Microbiol.">
        <title>The Global Catalogue of Microorganisms (GCM) 10K type strain sequencing project: providing services to taxonomists for standard genome sequencing and annotation.</title>
        <authorList>
            <consortium name="The Broad Institute Genomics Platform"/>
            <consortium name="The Broad Institute Genome Sequencing Center for Infectious Disease"/>
            <person name="Wu L."/>
            <person name="Ma J."/>
        </authorList>
    </citation>
    <scope>NUCLEOTIDE SEQUENCE [LARGE SCALE GENOMIC DNA]</scope>
    <source>
        <strain evidence="3">CGMCC 1.6375</strain>
    </source>
</reference>
<name>A0ABQ2I2B1_9BACT</name>
<dbReference type="RefSeq" id="WP_019942728.1">
    <property type="nucleotide sequence ID" value="NZ_BMLI01000001.1"/>
</dbReference>
<dbReference type="InterPro" id="IPR011649">
    <property type="entry name" value="KaiB_domain"/>
</dbReference>
<dbReference type="InterPro" id="IPR039022">
    <property type="entry name" value="KaiB-like"/>
</dbReference>
<accession>A0ABQ2I2B1</accession>
<dbReference type="CDD" id="cd02978">
    <property type="entry name" value="KaiB_like"/>
    <property type="match status" value="1"/>
</dbReference>
<dbReference type="SMART" id="SM01248">
    <property type="entry name" value="KaiB"/>
    <property type="match status" value="1"/>
</dbReference>
<dbReference type="PANTHER" id="PTHR41709:SF2">
    <property type="entry name" value="CIRCADIAN CLOCK PROTEIN KAIB2"/>
    <property type="match status" value="1"/>
</dbReference>